<dbReference type="InterPro" id="IPR023214">
    <property type="entry name" value="HAD_sf"/>
</dbReference>
<sequence length="242" mass="27652">MSHKLTVLPHLIKFSPRAPPSGIIDKANIYGFDLDHTIIKPKTPNTRFGRTAEDWQFMQFNGKDTIKTLEQIVATDPDSQLVFFSNQGGVVSVPPTSKSCLKYTHKIELVLKEISKSDIGNQVLNRLWIYASPKKPASLFPKSKNATPKNNKVMKFPIINKKVDNNNALLTPEIFEKMRKPETGMFDEFLKDFQENMDKKVHVIWKYYCGDAAGRPNDFSDSDKEFAKKIDVPFKLPEEVFL</sequence>
<dbReference type="eggNOG" id="KOG2134">
    <property type="taxonomic scope" value="Eukaryota"/>
</dbReference>
<dbReference type="Proteomes" id="UP000001640">
    <property type="component" value="Chromosome 4"/>
</dbReference>
<name>G0VDP4_NAUCA</name>
<dbReference type="GO" id="GO:0046404">
    <property type="term" value="F:ATP-dependent polydeoxyribonucleotide 5'-hydroxyl-kinase activity"/>
    <property type="evidence" value="ECO:0007669"/>
    <property type="project" value="TreeGrafter"/>
</dbReference>
<dbReference type="PANTHER" id="PTHR12083">
    <property type="entry name" value="BIFUNCTIONAL POLYNUCLEOTIDE PHOSPHATASE/KINASE"/>
    <property type="match status" value="1"/>
</dbReference>
<organism evidence="1 2">
    <name type="scientific">Naumovozyma castellii</name>
    <name type="common">Yeast</name>
    <name type="synonym">Saccharomyces castellii</name>
    <dbReference type="NCBI Taxonomy" id="27288"/>
    <lineage>
        <taxon>Eukaryota</taxon>
        <taxon>Fungi</taxon>
        <taxon>Dikarya</taxon>
        <taxon>Ascomycota</taxon>
        <taxon>Saccharomycotina</taxon>
        <taxon>Saccharomycetes</taxon>
        <taxon>Saccharomycetales</taxon>
        <taxon>Saccharomycetaceae</taxon>
        <taxon>Naumovozyma</taxon>
    </lineage>
</organism>
<reference key="2">
    <citation type="submission" date="2011-08" db="EMBL/GenBank/DDBJ databases">
        <title>Genome sequence of Naumovozyma castellii.</title>
        <authorList>
            <person name="Gordon J.L."/>
            <person name="Armisen D."/>
            <person name="Proux-Wera E."/>
            <person name="OhEigeartaigh S.S."/>
            <person name="Byrne K.P."/>
            <person name="Wolfe K.H."/>
        </authorList>
    </citation>
    <scope>NUCLEOTIDE SEQUENCE</scope>
    <source>
        <strain>Type strain:CBS 4309</strain>
    </source>
</reference>
<dbReference type="HOGENOM" id="CLU_014938_0_0_1"/>
<dbReference type="GO" id="GO:0046403">
    <property type="term" value="F:polynucleotide 3'-phosphatase activity"/>
    <property type="evidence" value="ECO:0007669"/>
    <property type="project" value="EnsemblFungi"/>
</dbReference>
<protein>
    <recommendedName>
        <fullName evidence="3">DNA 3'-phosphatase</fullName>
    </recommendedName>
</protein>
<dbReference type="RefSeq" id="XP_003676046.1">
    <property type="nucleotide sequence ID" value="XM_003675998.1"/>
</dbReference>
<gene>
    <name evidence="1" type="primary">NCAS0D01010</name>
    <name evidence="1" type="ordered locus">NCAS_0D01010</name>
</gene>
<dbReference type="OrthoDB" id="19045at2759"/>
<dbReference type="Pfam" id="PF08645">
    <property type="entry name" value="PNK3P"/>
    <property type="match status" value="1"/>
</dbReference>
<evidence type="ECO:0000313" key="2">
    <source>
        <dbReference type="Proteomes" id="UP000001640"/>
    </source>
</evidence>
<dbReference type="GeneID" id="96903291"/>
<dbReference type="PANTHER" id="PTHR12083:SF9">
    <property type="entry name" value="BIFUNCTIONAL POLYNUCLEOTIDE PHOSPHATASE_KINASE"/>
    <property type="match status" value="1"/>
</dbReference>
<dbReference type="OMA" id="YYCGDAG"/>
<dbReference type="InterPro" id="IPR036412">
    <property type="entry name" value="HAD-like_sf"/>
</dbReference>
<dbReference type="FunCoup" id="G0VDP4">
    <property type="interactions" value="13"/>
</dbReference>
<dbReference type="InterPro" id="IPR006551">
    <property type="entry name" value="Polynucleotide_phosphatase"/>
</dbReference>
<accession>G0VDP4</accession>
<dbReference type="InterPro" id="IPR013954">
    <property type="entry name" value="PNK3P"/>
</dbReference>
<dbReference type="SUPFAM" id="SSF56784">
    <property type="entry name" value="HAD-like"/>
    <property type="match status" value="1"/>
</dbReference>
<dbReference type="NCBIfam" id="TIGR01664">
    <property type="entry name" value="DNA-3'-Pase"/>
    <property type="match status" value="1"/>
</dbReference>
<dbReference type="Gene3D" id="3.40.50.1000">
    <property type="entry name" value="HAD superfamily/HAD-like"/>
    <property type="match status" value="1"/>
</dbReference>
<dbReference type="EMBL" id="HE576755">
    <property type="protein sequence ID" value="CCC69682.1"/>
    <property type="molecule type" value="Genomic_DNA"/>
</dbReference>
<dbReference type="GO" id="GO:0003690">
    <property type="term" value="F:double-stranded DNA binding"/>
    <property type="evidence" value="ECO:0007669"/>
    <property type="project" value="EnsemblFungi"/>
</dbReference>
<evidence type="ECO:0008006" key="3">
    <source>
        <dbReference type="Google" id="ProtNLM"/>
    </source>
</evidence>
<proteinExistence type="predicted"/>
<dbReference type="KEGG" id="ncs:NCAS_0D01010"/>
<evidence type="ECO:0000313" key="1">
    <source>
        <dbReference type="EMBL" id="CCC69682.1"/>
    </source>
</evidence>
<dbReference type="STRING" id="1064592.G0VDP4"/>
<dbReference type="InParanoid" id="G0VDP4"/>
<dbReference type="AlphaFoldDB" id="G0VDP4"/>
<dbReference type="GO" id="GO:0006302">
    <property type="term" value="P:double-strand break repair"/>
    <property type="evidence" value="ECO:0007669"/>
    <property type="project" value="EnsemblFungi"/>
</dbReference>
<reference evidence="1 2" key="1">
    <citation type="journal article" date="2011" name="Proc. Natl. Acad. Sci. U.S.A.">
        <title>Evolutionary erosion of yeast sex chromosomes by mating-type switching accidents.</title>
        <authorList>
            <person name="Gordon J.L."/>
            <person name="Armisen D."/>
            <person name="Proux-Wera E."/>
            <person name="Oheigeartaigh S.S."/>
            <person name="Byrne K.P."/>
            <person name="Wolfe K.H."/>
        </authorList>
    </citation>
    <scope>NUCLEOTIDE SEQUENCE [LARGE SCALE GENOMIC DNA]</scope>
    <source>
        <strain evidence="2">ATCC 76901 / BCRC 22586 / CBS 4309 / NBRC 1992 / NRRL Y-12630</strain>
    </source>
</reference>
<keyword evidence="2" id="KW-1185">Reference proteome</keyword>